<keyword evidence="4" id="KW-0539">Nucleus</keyword>
<dbReference type="OrthoDB" id="1424968at2759"/>
<dbReference type="GO" id="GO:0006355">
    <property type="term" value="P:regulation of DNA-templated transcription"/>
    <property type="evidence" value="ECO:0007669"/>
    <property type="project" value="InterPro"/>
</dbReference>
<sequence>MEELPATAVEYLPPGFRFHPTDEEIVTYYLIQKIVDATFTAAAIGEADLNKCEPWDLPQKAKMGEKEWYFFCQRDRKYPTGTRTNRATQTGYWKATGKDREIFKGKAVLAGMKKTLVFYKGRAPKGEKTNWVMHEFRLEPKFSHHLRLPKSYKDEWVVCRIFHKNATTTAATAAARRAQTSDFSSSDLPPLMDPTAAHILIAGGMKWRPPGPSGYYPKYISVGPNDHHHHQPPPPAIIPATNPFPPVPDDGFFSFEHLAGGTAAAAAMECKMEEELSSSVDYYEAAAMADLDLWDY</sequence>
<evidence type="ECO:0000256" key="2">
    <source>
        <dbReference type="ARBA" id="ARBA00023125"/>
    </source>
</evidence>
<name>A0A6J1DPM0_MOMCH</name>
<evidence type="ECO:0000259" key="5">
    <source>
        <dbReference type="PROSITE" id="PS51005"/>
    </source>
</evidence>
<dbReference type="PROSITE" id="PS51005">
    <property type="entry name" value="NAC"/>
    <property type="match status" value="1"/>
</dbReference>
<organism evidence="6 7">
    <name type="scientific">Momordica charantia</name>
    <name type="common">Bitter gourd</name>
    <name type="synonym">Balsam pear</name>
    <dbReference type="NCBI Taxonomy" id="3673"/>
    <lineage>
        <taxon>Eukaryota</taxon>
        <taxon>Viridiplantae</taxon>
        <taxon>Streptophyta</taxon>
        <taxon>Embryophyta</taxon>
        <taxon>Tracheophyta</taxon>
        <taxon>Spermatophyta</taxon>
        <taxon>Magnoliopsida</taxon>
        <taxon>eudicotyledons</taxon>
        <taxon>Gunneridae</taxon>
        <taxon>Pentapetalae</taxon>
        <taxon>rosids</taxon>
        <taxon>fabids</taxon>
        <taxon>Cucurbitales</taxon>
        <taxon>Cucurbitaceae</taxon>
        <taxon>Momordiceae</taxon>
        <taxon>Momordica</taxon>
    </lineage>
</organism>
<dbReference type="SUPFAM" id="SSF101941">
    <property type="entry name" value="NAC domain"/>
    <property type="match status" value="1"/>
</dbReference>
<protein>
    <submittedName>
        <fullName evidence="7">NAC domain-containing protein 92-like</fullName>
    </submittedName>
</protein>
<dbReference type="GO" id="GO:0000976">
    <property type="term" value="F:transcription cis-regulatory region binding"/>
    <property type="evidence" value="ECO:0007669"/>
    <property type="project" value="UniProtKB-ARBA"/>
</dbReference>
<dbReference type="AlphaFoldDB" id="A0A6J1DPM0"/>
<gene>
    <name evidence="7" type="primary">LOC111023142</name>
</gene>
<dbReference type="PANTHER" id="PTHR31744:SF92">
    <property type="entry name" value="NAC DOMAIN-CONTAINING PROTEIN 87"/>
    <property type="match status" value="1"/>
</dbReference>
<dbReference type="GeneID" id="111023142"/>
<feature type="domain" description="NAC" evidence="5">
    <location>
        <begin position="12"/>
        <end position="164"/>
    </location>
</feature>
<evidence type="ECO:0000256" key="4">
    <source>
        <dbReference type="ARBA" id="ARBA00023242"/>
    </source>
</evidence>
<dbReference type="PANTHER" id="PTHR31744">
    <property type="entry name" value="PROTEIN CUP-SHAPED COTYLEDON 2-RELATED"/>
    <property type="match status" value="1"/>
</dbReference>
<keyword evidence="3" id="KW-0804">Transcription</keyword>
<dbReference type="Gene3D" id="2.170.150.80">
    <property type="entry name" value="NAC domain"/>
    <property type="match status" value="1"/>
</dbReference>
<dbReference type="InterPro" id="IPR003441">
    <property type="entry name" value="NAC-dom"/>
</dbReference>
<reference evidence="7" key="1">
    <citation type="submission" date="2025-08" db="UniProtKB">
        <authorList>
            <consortium name="RefSeq"/>
        </authorList>
    </citation>
    <scope>IDENTIFICATION</scope>
    <source>
        <strain evidence="7">OHB3-1</strain>
    </source>
</reference>
<dbReference type="KEGG" id="mcha:111023142"/>
<dbReference type="InterPro" id="IPR036093">
    <property type="entry name" value="NAC_dom_sf"/>
</dbReference>
<dbReference type="RefSeq" id="XP_022156195.1">
    <property type="nucleotide sequence ID" value="XM_022300503.1"/>
</dbReference>
<evidence type="ECO:0000256" key="1">
    <source>
        <dbReference type="ARBA" id="ARBA00023015"/>
    </source>
</evidence>
<evidence type="ECO:0000313" key="7">
    <source>
        <dbReference type="RefSeq" id="XP_022156195.1"/>
    </source>
</evidence>
<evidence type="ECO:0000256" key="3">
    <source>
        <dbReference type="ARBA" id="ARBA00023163"/>
    </source>
</evidence>
<dbReference type="GO" id="GO:0005634">
    <property type="term" value="C:nucleus"/>
    <property type="evidence" value="ECO:0007669"/>
    <property type="project" value="UniProtKB-ARBA"/>
</dbReference>
<keyword evidence="6" id="KW-1185">Reference proteome</keyword>
<proteinExistence type="predicted"/>
<evidence type="ECO:0000313" key="6">
    <source>
        <dbReference type="Proteomes" id="UP000504603"/>
    </source>
</evidence>
<dbReference type="Pfam" id="PF02365">
    <property type="entry name" value="NAM"/>
    <property type="match status" value="1"/>
</dbReference>
<dbReference type="FunFam" id="2.170.150.80:FF:000006">
    <property type="entry name" value="NAC domain-containing protein 100-like"/>
    <property type="match status" value="1"/>
</dbReference>
<keyword evidence="1" id="KW-0805">Transcription regulation</keyword>
<keyword evidence="2" id="KW-0238">DNA-binding</keyword>
<accession>A0A6J1DPM0</accession>
<dbReference type="Proteomes" id="UP000504603">
    <property type="component" value="Unplaced"/>
</dbReference>